<evidence type="ECO:0000313" key="2">
    <source>
        <dbReference type="Proteomes" id="UP000245880"/>
    </source>
</evidence>
<reference evidence="1 2" key="1">
    <citation type="submission" date="2018-03" db="EMBL/GenBank/DDBJ databases">
        <title>Genomic Encyclopedia of Archaeal and Bacterial Type Strains, Phase II (KMG-II): from individual species to whole genera.</title>
        <authorList>
            <person name="Goeker M."/>
        </authorList>
    </citation>
    <scope>NUCLEOTIDE SEQUENCE [LARGE SCALE GENOMIC DNA]</scope>
    <source>
        <strain evidence="1 2">DSM 100346</strain>
    </source>
</reference>
<evidence type="ECO:0000313" key="1">
    <source>
        <dbReference type="EMBL" id="PWJ50621.1"/>
    </source>
</evidence>
<gene>
    <name evidence="1" type="ORF">CLV98_1412</name>
</gene>
<accession>A0A315ZY75</accession>
<dbReference type="RefSeq" id="WP_109678460.1">
    <property type="nucleotide sequence ID" value="NZ_QGDT01000041.1"/>
</dbReference>
<dbReference type="Proteomes" id="UP000245880">
    <property type="component" value="Unassembled WGS sequence"/>
</dbReference>
<dbReference type="AlphaFoldDB" id="A0A315ZY75"/>
<sequence length="82" mass="9687">MNSKQQFIAGKPFLGEKMLFARFKYEHSSRTILIQYDLNTPWMHYGNAECLENEFMFCVPVVGIQNIWGKVSYDELQFQETV</sequence>
<name>A0A315ZY75_9BACT</name>
<organism evidence="1 2">
    <name type="scientific">Dyadobacter jejuensis</name>
    <dbReference type="NCBI Taxonomy" id="1082580"/>
    <lineage>
        <taxon>Bacteria</taxon>
        <taxon>Pseudomonadati</taxon>
        <taxon>Bacteroidota</taxon>
        <taxon>Cytophagia</taxon>
        <taxon>Cytophagales</taxon>
        <taxon>Spirosomataceae</taxon>
        <taxon>Dyadobacter</taxon>
    </lineage>
</organism>
<comment type="caution">
    <text evidence="1">The sequence shown here is derived from an EMBL/GenBank/DDBJ whole genome shotgun (WGS) entry which is preliminary data.</text>
</comment>
<keyword evidence="2" id="KW-1185">Reference proteome</keyword>
<dbReference type="EMBL" id="QGDT01000041">
    <property type="protein sequence ID" value="PWJ50621.1"/>
    <property type="molecule type" value="Genomic_DNA"/>
</dbReference>
<protein>
    <submittedName>
        <fullName evidence="1">Uncharacterized protein</fullName>
    </submittedName>
</protein>
<proteinExistence type="predicted"/>